<evidence type="ECO:0000256" key="2">
    <source>
        <dbReference type="ARBA" id="ARBA00005272"/>
    </source>
</evidence>
<comment type="caution">
    <text evidence="7">The sequence shown here is derived from an EMBL/GenBank/DDBJ whole genome shotgun (WGS) entry which is preliminary data.</text>
</comment>
<keyword evidence="3" id="KW-0285">Flavoprotein</keyword>
<sequence length="353" mass="39321">MKRLVIVGGGYGGLKILQDMLEGGLPKDVHITMVDRNPYHSLKTEFYAIAAGTKADREVRIDFPEHDQVDYVFGEVMEINIQNQQVVVREHTDPVPYDDLVIGLGCEDNYHGIQGASEYTQSVQTFKKARKAGFEVGNLNAHGKVAVVGAGLSGIEVASEIRESRPDLNIRLLDRGETVLRPFDPKIQEYVEDWFKRNDVEVIHHANVEYVERDGVCNNGICFVNDVTIWTAGVRPNKLVRDLPFEKDPQEKIIINDYYQVPEQPNVYIVGDCASSNYSPSGQLAGQQGEHIASILLALYNGKEPDKPKEIKLKGSLGSLGKSDGFGNMMQKPVTGLLPRLAKSGVLWLHKRH</sequence>
<proteinExistence type="inferred from homology"/>
<dbReference type="GO" id="GO:0003955">
    <property type="term" value="F:NAD(P)H dehydrogenase (quinone) activity"/>
    <property type="evidence" value="ECO:0007669"/>
    <property type="project" value="TreeGrafter"/>
</dbReference>
<feature type="domain" description="FAD/NAD(P)-binding" evidence="6">
    <location>
        <begin position="3"/>
        <end position="289"/>
    </location>
</feature>
<protein>
    <submittedName>
        <fullName evidence="7">NADH dehydrogenase</fullName>
    </submittedName>
</protein>
<dbReference type="AlphaFoldDB" id="A0A0A2VG78"/>
<dbReference type="Gene3D" id="3.50.50.100">
    <property type="match status" value="1"/>
</dbReference>
<evidence type="ECO:0000313" key="7">
    <source>
        <dbReference type="EMBL" id="KGP92635.1"/>
    </source>
</evidence>
<comment type="cofactor">
    <cofactor evidence="1">
        <name>FAD</name>
        <dbReference type="ChEBI" id="CHEBI:57692"/>
    </cofactor>
</comment>
<evidence type="ECO:0000256" key="5">
    <source>
        <dbReference type="ARBA" id="ARBA00023002"/>
    </source>
</evidence>
<dbReference type="InterPro" id="IPR023753">
    <property type="entry name" value="FAD/NAD-binding_dom"/>
</dbReference>
<comment type="similarity">
    <text evidence="2">Belongs to the NADH dehydrogenase family.</text>
</comment>
<dbReference type="PRINTS" id="PR00411">
    <property type="entry name" value="PNDRDTASEI"/>
</dbReference>
<dbReference type="EMBL" id="AVBG01000002">
    <property type="protein sequence ID" value="KGP92635.1"/>
    <property type="molecule type" value="Genomic_DNA"/>
</dbReference>
<accession>A0A0A2VG78</accession>
<keyword evidence="4" id="KW-0274">FAD</keyword>
<name>A0A0A2VG78_9BACI</name>
<evidence type="ECO:0000259" key="6">
    <source>
        <dbReference type="Pfam" id="PF07992"/>
    </source>
</evidence>
<evidence type="ECO:0000313" key="8">
    <source>
        <dbReference type="Proteomes" id="UP000030153"/>
    </source>
</evidence>
<evidence type="ECO:0000256" key="4">
    <source>
        <dbReference type="ARBA" id="ARBA00022827"/>
    </source>
</evidence>
<organism evidence="7 8">
    <name type="scientific">Pontibacillus chungwhensis BH030062</name>
    <dbReference type="NCBI Taxonomy" id="1385513"/>
    <lineage>
        <taxon>Bacteria</taxon>
        <taxon>Bacillati</taxon>
        <taxon>Bacillota</taxon>
        <taxon>Bacilli</taxon>
        <taxon>Bacillales</taxon>
        <taxon>Bacillaceae</taxon>
        <taxon>Pontibacillus</taxon>
    </lineage>
</organism>
<evidence type="ECO:0000256" key="1">
    <source>
        <dbReference type="ARBA" id="ARBA00001974"/>
    </source>
</evidence>
<dbReference type="Proteomes" id="UP000030153">
    <property type="component" value="Unassembled WGS sequence"/>
</dbReference>
<evidence type="ECO:0000256" key="3">
    <source>
        <dbReference type="ARBA" id="ARBA00022630"/>
    </source>
</evidence>
<dbReference type="PRINTS" id="PR00368">
    <property type="entry name" value="FADPNR"/>
</dbReference>
<keyword evidence="5" id="KW-0560">Oxidoreductase</keyword>
<keyword evidence="8" id="KW-1185">Reference proteome</keyword>
<dbReference type="STRING" id="1385513.N780_14745"/>
<dbReference type="PANTHER" id="PTHR42913">
    <property type="entry name" value="APOPTOSIS-INDUCING FACTOR 1"/>
    <property type="match status" value="1"/>
</dbReference>
<dbReference type="InterPro" id="IPR051169">
    <property type="entry name" value="NADH-Q_oxidoreductase"/>
</dbReference>
<dbReference type="SUPFAM" id="SSF51905">
    <property type="entry name" value="FAD/NAD(P)-binding domain"/>
    <property type="match status" value="1"/>
</dbReference>
<dbReference type="eggNOG" id="COG1252">
    <property type="taxonomic scope" value="Bacteria"/>
</dbReference>
<dbReference type="PANTHER" id="PTHR42913:SF3">
    <property type="entry name" value="64 KDA MITOCHONDRIAL NADH DEHYDROGENASE (EUROFUNG)"/>
    <property type="match status" value="1"/>
</dbReference>
<dbReference type="GO" id="GO:0019646">
    <property type="term" value="P:aerobic electron transport chain"/>
    <property type="evidence" value="ECO:0007669"/>
    <property type="project" value="TreeGrafter"/>
</dbReference>
<dbReference type="InterPro" id="IPR036188">
    <property type="entry name" value="FAD/NAD-bd_sf"/>
</dbReference>
<dbReference type="RefSeq" id="WP_036780397.1">
    <property type="nucleotide sequence ID" value="NZ_AVBG01000002.1"/>
</dbReference>
<dbReference type="OrthoDB" id="9784880at2"/>
<gene>
    <name evidence="7" type="ORF">N780_14745</name>
</gene>
<reference evidence="7 8" key="1">
    <citation type="submission" date="2013-08" db="EMBL/GenBank/DDBJ databases">
        <title>Genome of Pontibacillus chungwhensis.</title>
        <authorList>
            <person name="Wang Q."/>
            <person name="Wang G."/>
        </authorList>
    </citation>
    <scope>NUCLEOTIDE SEQUENCE [LARGE SCALE GENOMIC DNA]</scope>
    <source>
        <strain evidence="7 8">BH030062</strain>
    </source>
</reference>
<dbReference type="Pfam" id="PF07992">
    <property type="entry name" value="Pyr_redox_2"/>
    <property type="match status" value="1"/>
</dbReference>